<keyword evidence="5" id="KW-0732">Signal</keyword>
<name>A0A0T7GGD4_NEOGA</name>
<organism evidence="7 8">
    <name type="scientific">Neorhizobium galegae bv. officinalis</name>
    <dbReference type="NCBI Taxonomy" id="323656"/>
    <lineage>
        <taxon>Bacteria</taxon>
        <taxon>Pseudomonadati</taxon>
        <taxon>Pseudomonadota</taxon>
        <taxon>Alphaproteobacteria</taxon>
        <taxon>Hyphomicrobiales</taxon>
        <taxon>Rhizobiaceae</taxon>
        <taxon>Rhizobium/Agrobacterium group</taxon>
        <taxon>Neorhizobium</taxon>
    </lineage>
</organism>
<dbReference type="SMART" id="SM00028">
    <property type="entry name" value="TPR"/>
    <property type="match status" value="6"/>
</dbReference>
<dbReference type="SUPFAM" id="SSF56935">
    <property type="entry name" value="Porins"/>
    <property type="match status" value="1"/>
</dbReference>
<dbReference type="Pfam" id="PF14559">
    <property type="entry name" value="TPR_19"/>
    <property type="match status" value="1"/>
</dbReference>
<comment type="subcellular location">
    <subcellularLocation>
        <location evidence="1">Cell outer membrane</location>
    </subcellularLocation>
</comment>
<sequence>MLGAFNRFYVAAVALPILAGGLMSPAAAEPVQRSGPAAGAVIARKVGEEVRFIDVSSWQFVDLKQDLLTGDVLRTNATGQLAILFSDRTQVRLGRNSSLVVKQITASTSADTVLELQSGTIWARAERGGPGVRVETPAAAAAIRGTDWTMTVKGDQTSLNVLEGVVQLSNPQGSVEVRQGEGAVASIGQAPRKIVIVDSDDREQMLFFLPPREAFERMPPSAQPVAEMRRNADRISGIPPERRSAEDWVALAEAQLSLEGRQRARQTLANLKGRPLSAAQQARVTLIEAVLAASETRYAEAAKLFEKAQRGLDPKRRGIALYGGYYARALADPNRAEALPPQVGGSDGAFLRAYALGFLQDLGAAIKVLQEAERQYPDDPELPAYRGWLAILLNDRAQAEEALNRSLSIDPAEPTALEARSHFRAGFKGDYQGALADLEAAIKVAPGGSTTWNAIGNIQAARSANREAEAAFKKSIELDPQDPLSHSNLALFYLDIGRIEDAKREIDTALAIDPGFDTALVARGRYYLQTGELDKAVDDLLAASVANPGYSQAQLLLAAANYEKGDRVPAEQATENAERLDDNDPVISALRTAVAIDNYDSEGAIRNAQEYLRRSKARGGDFTSLGANQQAGSTLNDAFRLQGMNAWGEYYSDAAFDPFAGTAYIDQSIRGSANPFVNNYFYGDNVITNAPNGQAFSSFLQGLMLEPHIISGRSRSANIMRRPFFEGSIGGGINTAGGELDYIGEGEVQGYSNLPFPISFYGNLQWQRLPDSRDISALTDLNTENKPISGNGYLTASPTAFDRMVIYFNSGENEFAQDYAFDLGGAGIFPVASDLNVTSRATTAGLGWSHSVGYRNVVNAALMFSGVSSRSHLYQEIDLGGLGIVPFIDQADKFRQESYIAAVNHMIGDGDLTWRYGIEGGWVDSSSSSDDLITPPPTSASDSSMVGRAYVDLLHEITPDLKAEYALFGSIVDGGSDVQRLEPRIGIAWSPAEGQWLRAGFIRSSFDLSTPTLSPVGVVGLQPNQISIATEGYTDTAALRWDAEWSRDFLTAVEFQHQDIDDLRISRPLSAIPFATAEGRIDRASLTANVLLGDGFGLSSTVAYTDSEDRDPASATFGGSLPFVPEWGGQVALTWVNEANIKATLAANYVGKRDDSTGRELDDHWTMDASLTWEPLDKRLELELGAFNLLDEDFILDQDDFGNPIAGWGRSFRGTLKVRF</sequence>
<feature type="repeat" description="TPR" evidence="4">
    <location>
        <begin position="483"/>
        <end position="516"/>
    </location>
</feature>
<feature type="chain" id="PRO_5006683214" evidence="5">
    <location>
        <begin position="29"/>
        <end position="1220"/>
    </location>
</feature>
<evidence type="ECO:0000313" key="7">
    <source>
        <dbReference type="EMBL" id="CDZ46247.1"/>
    </source>
</evidence>
<feature type="repeat" description="TPR" evidence="4">
    <location>
        <begin position="449"/>
        <end position="482"/>
    </location>
</feature>
<keyword evidence="3" id="KW-0998">Cell outer membrane</keyword>
<feature type="domain" description="FecR protein" evidence="6">
    <location>
        <begin position="71"/>
        <end position="167"/>
    </location>
</feature>
<dbReference type="InterPro" id="IPR011990">
    <property type="entry name" value="TPR-like_helical_dom_sf"/>
</dbReference>
<reference evidence="7 8" key="1">
    <citation type="submission" date="2014-08" db="EMBL/GenBank/DDBJ databases">
        <authorList>
            <person name="Chen Y.-H."/>
        </authorList>
    </citation>
    <scope>NUCLEOTIDE SEQUENCE [LARGE SCALE GENOMIC DNA]</scope>
</reference>
<dbReference type="Pfam" id="PF04773">
    <property type="entry name" value="FecR"/>
    <property type="match status" value="1"/>
</dbReference>
<evidence type="ECO:0000256" key="5">
    <source>
        <dbReference type="SAM" id="SignalP"/>
    </source>
</evidence>
<keyword evidence="2" id="KW-0472">Membrane</keyword>
<dbReference type="PROSITE" id="PS50005">
    <property type="entry name" value="TPR"/>
    <property type="match status" value="2"/>
</dbReference>
<keyword evidence="4" id="KW-0802">TPR repeat</keyword>
<evidence type="ECO:0000256" key="3">
    <source>
        <dbReference type="ARBA" id="ARBA00023237"/>
    </source>
</evidence>
<dbReference type="InterPro" id="IPR019734">
    <property type="entry name" value="TPR_rpt"/>
</dbReference>
<dbReference type="GO" id="GO:0009279">
    <property type="term" value="C:cell outer membrane"/>
    <property type="evidence" value="ECO:0007669"/>
    <property type="project" value="UniProtKB-SubCell"/>
</dbReference>
<evidence type="ECO:0000259" key="6">
    <source>
        <dbReference type="Pfam" id="PF04773"/>
    </source>
</evidence>
<evidence type="ECO:0000256" key="4">
    <source>
        <dbReference type="PROSITE-ProRule" id="PRU00339"/>
    </source>
</evidence>
<evidence type="ECO:0000313" key="8">
    <source>
        <dbReference type="Proteomes" id="UP000039660"/>
    </source>
</evidence>
<gene>
    <name evidence="7" type="ORF">NGAL_HAMBI1189_13110</name>
</gene>
<evidence type="ECO:0000256" key="2">
    <source>
        <dbReference type="ARBA" id="ARBA00023136"/>
    </source>
</evidence>
<dbReference type="AlphaFoldDB" id="A0A0T7GGD4"/>
<feature type="signal peptide" evidence="5">
    <location>
        <begin position="1"/>
        <end position="28"/>
    </location>
</feature>
<dbReference type="Gene3D" id="2.60.120.1440">
    <property type="match status" value="1"/>
</dbReference>
<accession>A0A0T7GGD4</accession>
<proteinExistence type="predicted"/>
<dbReference type="Proteomes" id="UP000039660">
    <property type="component" value="Unassembled WGS sequence"/>
</dbReference>
<dbReference type="RefSeq" id="WP_046632408.1">
    <property type="nucleotide sequence ID" value="NZ_CCRK01000002.1"/>
</dbReference>
<dbReference type="Gene3D" id="2.40.170.20">
    <property type="entry name" value="TonB-dependent receptor, beta-barrel domain"/>
    <property type="match status" value="1"/>
</dbReference>
<dbReference type="PANTHER" id="PTHR38731">
    <property type="entry name" value="LIPL45-RELATED LIPOPROTEIN-RELATED"/>
    <property type="match status" value="1"/>
</dbReference>
<evidence type="ECO:0000256" key="1">
    <source>
        <dbReference type="ARBA" id="ARBA00004442"/>
    </source>
</evidence>
<dbReference type="Gene3D" id="1.25.40.10">
    <property type="entry name" value="Tetratricopeptide repeat domain"/>
    <property type="match status" value="2"/>
</dbReference>
<dbReference type="SUPFAM" id="SSF48452">
    <property type="entry name" value="TPR-like"/>
    <property type="match status" value="2"/>
</dbReference>
<dbReference type="InterPro" id="IPR006860">
    <property type="entry name" value="FecR"/>
</dbReference>
<protein>
    <submittedName>
        <fullName evidence="7">FecR protein</fullName>
    </submittedName>
</protein>
<dbReference type="EMBL" id="CCRK01000002">
    <property type="protein sequence ID" value="CDZ46247.1"/>
    <property type="molecule type" value="Genomic_DNA"/>
</dbReference>
<dbReference type="InterPro" id="IPR036942">
    <property type="entry name" value="Beta-barrel_TonB_sf"/>
</dbReference>